<keyword evidence="3" id="KW-1185">Reference proteome</keyword>
<dbReference type="AlphaFoldDB" id="A0A7I7MSQ4"/>
<gene>
    <name evidence="2" type="ORF">MSHI_27330</name>
</gene>
<dbReference type="Proteomes" id="UP000467236">
    <property type="component" value="Chromosome"/>
</dbReference>
<evidence type="ECO:0000313" key="2">
    <source>
        <dbReference type="EMBL" id="BBX74827.1"/>
    </source>
</evidence>
<keyword evidence="1" id="KW-0732">Signal</keyword>
<dbReference type="KEGG" id="mshj:MSHI_27330"/>
<dbReference type="PROSITE" id="PS51257">
    <property type="entry name" value="PROKAR_LIPOPROTEIN"/>
    <property type="match status" value="1"/>
</dbReference>
<accession>A0A7I7MSQ4</accession>
<reference evidence="2 3" key="1">
    <citation type="journal article" date="2019" name="Emerg. Microbes Infect.">
        <title>Comprehensive subspecies identification of 175 nontuberculous mycobacteria species based on 7547 genomic profiles.</title>
        <authorList>
            <person name="Matsumoto Y."/>
            <person name="Kinjo T."/>
            <person name="Motooka D."/>
            <person name="Nabeya D."/>
            <person name="Jung N."/>
            <person name="Uechi K."/>
            <person name="Horii T."/>
            <person name="Iida T."/>
            <person name="Fujita J."/>
            <person name="Nakamura S."/>
        </authorList>
    </citation>
    <scope>NUCLEOTIDE SEQUENCE [LARGE SCALE GENOMIC DNA]</scope>
    <source>
        <strain evidence="2 3">JCM 14233</strain>
    </source>
</reference>
<organism evidence="2 3">
    <name type="scientific">Mycobacterium shinjukuense</name>
    <dbReference type="NCBI Taxonomy" id="398694"/>
    <lineage>
        <taxon>Bacteria</taxon>
        <taxon>Bacillati</taxon>
        <taxon>Actinomycetota</taxon>
        <taxon>Actinomycetes</taxon>
        <taxon>Mycobacteriales</taxon>
        <taxon>Mycobacteriaceae</taxon>
        <taxon>Mycobacterium</taxon>
    </lineage>
</organism>
<dbReference type="RefSeq" id="WP_232065344.1">
    <property type="nucleotide sequence ID" value="NZ_AP022575.1"/>
</dbReference>
<name>A0A7I7MSQ4_9MYCO</name>
<evidence type="ECO:0000256" key="1">
    <source>
        <dbReference type="SAM" id="SignalP"/>
    </source>
</evidence>
<proteinExistence type="predicted"/>
<evidence type="ECO:0008006" key="4">
    <source>
        <dbReference type="Google" id="ProtNLM"/>
    </source>
</evidence>
<protein>
    <recommendedName>
        <fullName evidence="4">Lipoprotein LpqN</fullName>
    </recommendedName>
</protein>
<dbReference type="EMBL" id="AP022575">
    <property type="protein sequence ID" value="BBX74827.1"/>
    <property type="molecule type" value="Genomic_DNA"/>
</dbReference>
<sequence>MRLRRAVLGMAGLVVLSAAMAGCRQTAGESLPSKVPTDLAEPVPGIAHTPPDQIPPNAVGCAASPTGDGQQVLATVSDPAAPRITISVPDGWTSTPGTGDTALTLTGPLGMSATVTIVPTDLPPDAAFARYTAGVGGSMARRKFSVTGAQFCGYSSEQLSGTLQGPSGGIDFAARIAHVRTNTRQYLIAIHLQGPTGLEGPTGFSAASSTLTQDFGVVIP</sequence>
<feature type="signal peptide" evidence="1">
    <location>
        <begin position="1"/>
        <end position="21"/>
    </location>
</feature>
<feature type="chain" id="PRO_5029867621" description="Lipoprotein LpqN" evidence="1">
    <location>
        <begin position="22"/>
        <end position="220"/>
    </location>
</feature>
<evidence type="ECO:0000313" key="3">
    <source>
        <dbReference type="Proteomes" id="UP000467236"/>
    </source>
</evidence>